<proteinExistence type="predicted"/>
<dbReference type="SUPFAM" id="SSF56300">
    <property type="entry name" value="Metallo-dependent phosphatases"/>
    <property type="match status" value="1"/>
</dbReference>
<dbReference type="RefSeq" id="WP_234165943.1">
    <property type="nucleotide sequence ID" value="NZ_JAKOEM010000008.1"/>
</dbReference>
<dbReference type="InterPro" id="IPR029052">
    <property type="entry name" value="Metallo-depent_PP-like"/>
</dbReference>
<dbReference type="EMBL" id="JAKOEM010000008">
    <property type="protein sequence ID" value="MCG6558741.1"/>
    <property type="molecule type" value="Genomic_DNA"/>
</dbReference>
<evidence type="ECO:0000313" key="1">
    <source>
        <dbReference type="EMBL" id="MCG6558741.1"/>
    </source>
</evidence>
<evidence type="ECO:0000313" key="2">
    <source>
        <dbReference type="Proteomes" id="UP001165279"/>
    </source>
</evidence>
<sequence length="122" mass="12841">MEPNGKSEAARNVIYPVLSWFKQGCEPFKIAVNSDLNGCYGSSSYGKSVHDGIALIVALEPDLVISTGDMVAGQQVNPHLSSDQIAAMRSAFDDSVMIPLARAGISFVVSPGNHDASAYPGL</sequence>
<name>A0ABS9NXI0_9RHOB</name>
<dbReference type="Proteomes" id="UP001165279">
    <property type="component" value="Unassembled WGS sequence"/>
</dbReference>
<reference evidence="1" key="1">
    <citation type="submission" date="2022-02" db="EMBL/GenBank/DDBJ databases">
        <title>The genome sequence of Ruegeria sp. 1NDH52C.</title>
        <authorList>
            <person name="Du J."/>
        </authorList>
    </citation>
    <scope>NUCLEOTIDE SEQUENCE</scope>
    <source>
        <strain evidence="1">1NDH52C</strain>
    </source>
</reference>
<organism evidence="1 2">
    <name type="scientific">Ruegeria alba</name>
    <dbReference type="NCBI Taxonomy" id="2916756"/>
    <lineage>
        <taxon>Bacteria</taxon>
        <taxon>Pseudomonadati</taxon>
        <taxon>Pseudomonadota</taxon>
        <taxon>Alphaproteobacteria</taxon>
        <taxon>Rhodobacterales</taxon>
        <taxon>Roseobacteraceae</taxon>
        <taxon>Ruegeria</taxon>
    </lineage>
</organism>
<accession>A0ABS9NXI0</accession>
<keyword evidence="2" id="KW-1185">Reference proteome</keyword>
<dbReference type="Gene3D" id="3.60.21.10">
    <property type="match status" value="1"/>
</dbReference>
<protein>
    <submittedName>
        <fullName evidence="1">Metallophosphoesterase</fullName>
    </submittedName>
</protein>
<gene>
    <name evidence="1" type="ORF">MB818_11050</name>
</gene>
<comment type="caution">
    <text evidence="1">The sequence shown here is derived from an EMBL/GenBank/DDBJ whole genome shotgun (WGS) entry which is preliminary data.</text>
</comment>